<protein>
    <submittedName>
        <fullName evidence="1">Uncharacterized protein</fullName>
    </submittedName>
</protein>
<reference evidence="2" key="1">
    <citation type="submission" date="2014-08" db="EMBL/GenBank/DDBJ databases">
        <authorList>
            <person name="Moulin L."/>
        </authorList>
    </citation>
    <scope>NUCLEOTIDE SEQUENCE [LARGE SCALE GENOMIC DNA]</scope>
</reference>
<gene>
    <name evidence="1" type="ORF">MPL3356_150318</name>
</gene>
<dbReference type="EMBL" id="CCMZ01000007">
    <property type="protein sequence ID" value="CDX14344.1"/>
    <property type="molecule type" value="Genomic_DNA"/>
</dbReference>
<organism evidence="1 2">
    <name type="scientific">Mesorhizobium plurifarium</name>
    <dbReference type="NCBI Taxonomy" id="69974"/>
    <lineage>
        <taxon>Bacteria</taxon>
        <taxon>Pseudomonadati</taxon>
        <taxon>Pseudomonadota</taxon>
        <taxon>Alphaproteobacteria</taxon>
        <taxon>Hyphomicrobiales</taxon>
        <taxon>Phyllobacteriaceae</taxon>
        <taxon>Mesorhizobium</taxon>
    </lineage>
</organism>
<evidence type="ECO:0000313" key="1">
    <source>
        <dbReference type="EMBL" id="CDX14344.1"/>
    </source>
</evidence>
<accession>A0A090DFC8</accession>
<evidence type="ECO:0000313" key="2">
    <source>
        <dbReference type="Proteomes" id="UP000045285"/>
    </source>
</evidence>
<sequence length="100" mass="11371">MLERRIRLLLRTRRSGRPTLERHLVPLTDVRSRTAQLLTVPLKGAAPRCLRHIYSSVRSNYPKNPYTDQGVDAGGAHADLRHHRPYPWHDTSLGFPALAA</sequence>
<dbReference type="AlphaFoldDB" id="A0A090DFC8"/>
<keyword evidence="2" id="KW-1185">Reference proteome</keyword>
<name>A0A090DFC8_MESPL</name>
<dbReference type="Proteomes" id="UP000045285">
    <property type="component" value="Unassembled WGS sequence"/>
</dbReference>
<proteinExistence type="predicted"/>